<dbReference type="EC" id="1.5.1.2" evidence="4"/>
<evidence type="ECO:0000256" key="4">
    <source>
        <dbReference type="HAMAP-Rule" id="MF_01925"/>
    </source>
</evidence>
<evidence type="ECO:0000256" key="1">
    <source>
        <dbReference type="ARBA" id="ARBA00005525"/>
    </source>
</evidence>
<proteinExistence type="inferred from homology"/>
<dbReference type="Pfam" id="PF14748">
    <property type="entry name" value="P5CR_dimer"/>
    <property type="match status" value="1"/>
</dbReference>
<evidence type="ECO:0000256" key="2">
    <source>
        <dbReference type="ARBA" id="ARBA00022857"/>
    </source>
</evidence>
<sequence length="267" mass="28671">MTTQSRTIGIIGGLGWLGSALLHAALDHPNLQGVRFVVSSRRPAPQTLPERVSFTQDNQALVEASDLIVLSIRPQDWAELSLDMTGKTLISFMAGVTCEDLHTRHHPKNLIRALPNGACSVKQSYTPWFAKSDLSPDLEQLIGDLFDSFGAHDPYDSEDHIDVLTAISGAGPGYPALLAQALEQSAIGLGIPSHKARRAVNATLKGSGLLIQDLQQSPADTVSLLESYQGTTAAGLSQMKAADYLQVVDSGVRAAYQKALNFQDKKD</sequence>
<protein>
    <recommendedName>
        <fullName evidence="4">Pyrroline-5-carboxylate reductase</fullName>
        <shortName evidence="4">P5C reductase</shortName>
        <shortName evidence="4">P5CR</shortName>
        <ecNumber evidence="4">1.5.1.2</ecNumber>
    </recommendedName>
    <alternativeName>
        <fullName evidence="4">PCA reductase</fullName>
    </alternativeName>
</protein>
<comment type="catalytic activity">
    <reaction evidence="4">
        <text>L-proline + NADP(+) = (S)-1-pyrroline-5-carboxylate + NADPH + 2 H(+)</text>
        <dbReference type="Rhea" id="RHEA:14109"/>
        <dbReference type="ChEBI" id="CHEBI:15378"/>
        <dbReference type="ChEBI" id="CHEBI:17388"/>
        <dbReference type="ChEBI" id="CHEBI:57783"/>
        <dbReference type="ChEBI" id="CHEBI:58349"/>
        <dbReference type="ChEBI" id="CHEBI:60039"/>
        <dbReference type="EC" id="1.5.1.2"/>
    </reaction>
</comment>
<keyword evidence="2 4" id="KW-0521">NADP</keyword>
<dbReference type="Proteomes" id="UP001597059">
    <property type="component" value="Unassembled WGS sequence"/>
</dbReference>
<dbReference type="HAMAP" id="MF_01925">
    <property type="entry name" value="P5C_reductase"/>
    <property type="match status" value="1"/>
</dbReference>
<keyword evidence="4" id="KW-0028">Amino-acid biosynthesis</keyword>
<dbReference type="EMBL" id="JBHTMN010000014">
    <property type="protein sequence ID" value="MFD1384364.1"/>
    <property type="molecule type" value="Genomic_DNA"/>
</dbReference>
<dbReference type="InterPro" id="IPR028939">
    <property type="entry name" value="P5C_Rdtase_cat_N"/>
</dbReference>
<dbReference type="RefSeq" id="WP_377368509.1">
    <property type="nucleotide sequence ID" value="NZ_JBHTMN010000014.1"/>
</dbReference>
<evidence type="ECO:0000259" key="5">
    <source>
        <dbReference type="Pfam" id="PF03807"/>
    </source>
</evidence>
<dbReference type="PANTHER" id="PTHR11645:SF0">
    <property type="entry name" value="PYRROLINE-5-CARBOXYLATE REDUCTASE 3"/>
    <property type="match status" value="1"/>
</dbReference>
<comment type="similarity">
    <text evidence="1 4">Belongs to the pyrroline-5-carboxylate reductase family.</text>
</comment>
<feature type="domain" description="Pyrroline-5-carboxylate reductase dimerisation" evidence="6">
    <location>
        <begin position="158"/>
        <end position="259"/>
    </location>
</feature>
<dbReference type="InterPro" id="IPR029036">
    <property type="entry name" value="P5CR_dimer"/>
</dbReference>
<comment type="function">
    <text evidence="4">Catalyzes the reduction of 1-pyrroline-5-carboxylate (PCA) to L-proline.</text>
</comment>
<gene>
    <name evidence="4" type="primary">proC</name>
    <name evidence="7" type="ORF">ACFQ45_13375</name>
</gene>
<accession>A0ABW4B4B2</accession>
<evidence type="ECO:0000313" key="7">
    <source>
        <dbReference type="EMBL" id="MFD1384364.1"/>
    </source>
</evidence>
<comment type="pathway">
    <text evidence="4">Amino-acid biosynthesis; L-proline biosynthesis; L-proline from L-glutamate 5-semialdehyde: step 1/1.</text>
</comment>
<feature type="domain" description="Pyrroline-5-carboxylate reductase catalytic N-terminal" evidence="5">
    <location>
        <begin position="7"/>
        <end position="95"/>
    </location>
</feature>
<dbReference type="PIRSF" id="PIRSF000193">
    <property type="entry name" value="Pyrrol-5-carb_rd"/>
    <property type="match status" value="1"/>
</dbReference>
<dbReference type="Gene3D" id="3.40.50.720">
    <property type="entry name" value="NAD(P)-binding Rossmann-like Domain"/>
    <property type="match status" value="1"/>
</dbReference>
<keyword evidence="4" id="KW-0641">Proline biosynthesis</keyword>
<dbReference type="InterPro" id="IPR000304">
    <property type="entry name" value="Pyrroline-COOH_reductase"/>
</dbReference>
<comment type="catalytic activity">
    <reaction evidence="4">
        <text>L-proline + NAD(+) = (S)-1-pyrroline-5-carboxylate + NADH + 2 H(+)</text>
        <dbReference type="Rhea" id="RHEA:14105"/>
        <dbReference type="ChEBI" id="CHEBI:15378"/>
        <dbReference type="ChEBI" id="CHEBI:17388"/>
        <dbReference type="ChEBI" id="CHEBI:57540"/>
        <dbReference type="ChEBI" id="CHEBI:57945"/>
        <dbReference type="ChEBI" id="CHEBI:60039"/>
        <dbReference type="EC" id="1.5.1.2"/>
    </reaction>
</comment>
<keyword evidence="4" id="KW-0963">Cytoplasm</keyword>
<dbReference type="SUPFAM" id="SSF48179">
    <property type="entry name" value="6-phosphogluconate dehydrogenase C-terminal domain-like"/>
    <property type="match status" value="1"/>
</dbReference>
<comment type="caution">
    <text evidence="7">The sequence shown here is derived from an EMBL/GenBank/DDBJ whole genome shotgun (WGS) entry which is preliminary data.</text>
</comment>
<dbReference type="Pfam" id="PF03807">
    <property type="entry name" value="F420_oxidored"/>
    <property type="match status" value="1"/>
</dbReference>
<dbReference type="PANTHER" id="PTHR11645">
    <property type="entry name" value="PYRROLINE-5-CARBOXYLATE REDUCTASE"/>
    <property type="match status" value="1"/>
</dbReference>
<evidence type="ECO:0000313" key="8">
    <source>
        <dbReference type="Proteomes" id="UP001597059"/>
    </source>
</evidence>
<dbReference type="InterPro" id="IPR036291">
    <property type="entry name" value="NAD(P)-bd_dom_sf"/>
</dbReference>
<keyword evidence="3 4" id="KW-0560">Oxidoreductase</keyword>
<evidence type="ECO:0000259" key="6">
    <source>
        <dbReference type="Pfam" id="PF14748"/>
    </source>
</evidence>
<dbReference type="SUPFAM" id="SSF51735">
    <property type="entry name" value="NAD(P)-binding Rossmann-fold domains"/>
    <property type="match status" value="1"/>
</dbReference>
<evidence type="ECO:0000256" key="3">
    <source>
        <dbReference type="ARBA" id="ARBA00023002"/>
    </source>
</evidence>
<keyword evidence="8" id="KW-1185">Reference proteome</keyword>
<dbReference type="InterPro" id="IPR008927">
    <property type="entry name" value="6-PGluconate_DH-like_C_sf"/>
</dbReference>
<reference evidence="8" key="1">
    <citation type="journal article" date="2019" name="Int. J. Syst. Evol. Microbiol.">
        <title>The Global Catalogue of Microorganisms (GCM) 10K type strain sequencing project: providing services to taxonomists for standard genome sequencing and annotation.</title>
        <authorList>
            <consortium name="The Broad Institute Genomics Platform"/>
            <consortium name="The Broad Institute Genome Sequencing Center for Infectious Disease"/>
            <person name="Wu L."/>
            <person name="Ma J."/>
        </authorList>
    </citation>
    <scope>NUCLEOTIDE SEQUENCE [LARGE SCALE GENOMIC DNA]</scope>
    <source>
        <strain evidence="8">JCM 30774</strain>
    </source>
</reference>
<name>A0ABW4B4B2_9GAMM</name>
<organism evidence="7 8">
    <name type="scientific">Rhodanobacter aciditrophus</name>
    <dbReference type="NCBI Taxonomy" id="1623218"/>
    <lineage>
        <taxon>Bacteria</taxon>
        <taxon>Pseudomonadati</taxon>
        <taxon>Pseudomonadota</taxon>
        <taxon>Gammaproteobacteria</taxon>
        <taxon>Lysobacterales</taxon>
        <taxon>Rhodanobacteraceae</taxon>
        <taxon>Rhodanobacter</taxon>
    </lineage>
</organism>
<comment type="subcellular location">
    <subcellularLocation>
        <location evidence="4">Cytoplasm</location>
    </subcellularLocation>
</comment>
<dbReference type="Gene3D" id="1.10.3730.10">
    <property type="entry name" value="ProC C-terminal domain-like"/>
    <property type="match status" value="1"/>
</dbReference>